<dbReference type="InterPro" id="IPR003945">
    <property type="entry name" value="NU5C-like"/>
</dbReference>
<keyword evidence="4" id="KW-0813">Transport</keyword>
<gene>
    <name evidence="20" type="ORF">SAMN05421720_103170</name>
</gene>
<keyword evidence="11" id="KW-0830">Ubiquinone</keyword>
<evidence type="ECO:0000256" key="5">
    <source>
        <dbReference type="ARBA" id="ARBA00022660"/>
    </source>
</evidence>
<evidence type="ECO:0000256" key="1">
    <source>
        <dbReference type="ARBA" id="ARBA00004127"/>
    </source>
</evidence>
<keyword evidence="12 16" id="KW-0472">Membrane</keyword>
<evidence type="ECO:0000313" key="21">
    <source>
        <dbReference type="Proteomes" id="UP000199412"/>
    </source>
</evidence>
<feature type="transmembrane region" description="Helical" evidence="16">
    <location>
        <begin position="6"/>
        <end position="23"/>
    </location>
</feature>
<feature type="transmembrane region" description="Helical" evidence="16">
    <location>
        <begin position="30"/>
        <end position="52"/>
    </location>
</feature>
<proteinExistence type="predicted"/>
<evidence type="ECO:0000313" key="20">
    <source>
        <dbReference type="EMBL" id="SDE09677.1"/>
    </source>
</evidence>
<name>A0A1G7A551_9PROT</name>
<feature type="domain" description="NADH dehydrogenase subunit 5 C-terminal" evidence="19">
    <location>
        <begin position="571"/>
        <end position="690"/>
    </location>
</feature>
<dbReference type="EC" id="7.1.1.2" evidence="2"/>
<evidence type="ECO:0000256" key="15">
    <source>
        <dbReference type="SAM" id="MobiDB-lite"/>
    </source>
</evidence>
<evidence type="ECO:0000256" key="8">
    <source>
        <dbReference type="ARBA" id="ARBA00022982"/>
    </source>
</evidence>
<dbReference type="InterPro" id="IPR018393">
    <property type="entry name" value="NADHpl_OxRdtase_5_subgr"/>
</dbReference>
<feature type="region of interest" description="Disordered" evidence="15">
    <location>
        <begin position="511"/>
        <end position="538"/>
    </location>
</feature>
<evidence type="ECO:0000256" key="10">
    <source>
        <dbReference type="ARBA" id="ARBA00023027"/>
    </source>
</evidence>
<dbReference type="InterPro" id="IPR001750">
    <property type="entry name" value="ND/Mrp_TM"/>
</dbReference>
<evidence type="ECO:0000259" key="18">
    <source>
        <dbReference type="Pfam" id="PF00662"/>
    </source>
</evidence>
<feature type="transmembrane region" description="Helical" evidence="16">
    <location>
        <begin position="420"/>
        <end position="441"/>
    </location>
</feature>
<dbReference type="GO" id="GO:0016020">
    <property type="term" value="C:membrane"/>
    <property type="evidence" value="ECO:0007669"/>
    <property type="project" value="UniProtKB-SubCell"/>
</dbReference>
<comment type="subcellular location">
    <subcellularLocation>
        <location evidence="1">Endomembrane system</location>
        <topology evidence="1">Multi-pass membrane protein</topology>
    </subcellularLocation>
    <subcellularLocation>
        <location evidence="14">Membrane</location>
        <topology evidence="14">Multi-pass membrane protein</topology>
    </subcellularLocation>
</comment>
<dbReference type="GO" id="GO:0008137">
    <property type="term" value="F:NADH dehydrogenase (ubiquinone) activity"/>
    <property type="evidence" value="ECO:0007669"/>
    <property type="project" value="UniProtKB-EC"/>
</dbReference>
<feature type="domain" description="NADH-Ubiquinone oxidoreductase (complex I) chain 5 N-terminal" evidence="18">
    <location>
        <begin position="65"/>
        <end position="114"/>
    </location>
</feature>
<dbReference type="InterPro" id="IPR001516">
    <property type="entry name" value="Proton_antipo_N"/>
</dbReference>
<dbReference type="GO" id="GO:0012505">
    <property type="term" value="C:endomembrane system"/>
    <property type="evidence" value="ECO:0007669"/>
    <property type="project" value="UniProtKB-SubCell"/>
</dbReference>
<dbReference type="GO" id="GO:0015990">
    <property type="term" value="P:electron transport coupled proton transport"/>
    <property type="evidence" value="ECO:0007669"/>
    <property type="project" value="TreeGrafter"/>
</dbReference>
<evidence type="ECO:0000256" key="13">
    <source>
        <dbReference type="ARBA" id="ARBA00049551"/>
    </source>
</evidence>
<keyword evidence="8" id="KW-0249">Electron transport</keyword>
<dbReference type="Proteomes" id="UP000199412">
    <property type="component" value="Unassembled WGS sequence"/>
</dbReference>
<feature type="transmembrane region" description="Helical" evidence="16">
    <location>
        <begin position="676"/>
        <end position="696"/>
    </location>
</feature>
<evidence type="ECO:0000256" key="7">
    <source>
        <dbReference type="ARBA" id="ARBA00022967"/>
    </source>
</evidence>
<reference evidence="20 21" key="1">
    <citation type="submission" date="2016-10" db="EMBL/GenBank/DDBJ databases">
        <authorList>
            <person name="de Groot N.N."/>
        </authorList>
    </citation>
    <scope>NUCLEOTIDE SEQUENCE [LARGE SCALE GENOMIC DNA]</scope>
    <source>
        <strain evidence="20 21">ATCC 700224</strain>
    </source>
</reference>
<feature type="transmembrane region" description="Helical" evidence="16">
    <location>
        <begin position="335"/>
        <end position="357"/>
    </location>
</feature>
<evidence type="ECO:0000256" key="2">
    <source>
        <dbReference type="ARBA" id="ARBA00012944"/>
    </source>
</evidence>
<dbReference type="InterPro" id="IPR010934">
    <property type="entry name" value="NADH_DH_su5_C"/>
</dbReference>
<feature type="transmembrane region" description="Helical" evidence="16">
    <location>
        <begin position="311"/>
        <end position="329"/>
    </location>
</feature>
<keyword evidence="9 16" id="KW-1133">Transmembrane helix</keyword>
<keyword evidence="10" id="KW-0520">NAD</keyword>
<dbReference type="NCBIfam" id="NF005141">
    <property type="entry name" value="PRK06590.1"/>
    <property type="match status" value="1"/>
</dbReference>
<dbReference type="Pfam" id="PF00361">
    <property type="entry name" value="Proton_antipo_M"/>
    <property type="match status" value="1"/>
</dbReference>
<dbReference type="AlphaFoldDB" id="A0A1G7A551"/>
<feature type="transmembrane region" description="Helical" evidence="16">
    <location>
        <begin position="279"/>
        <end position="304"/>
    </location>
</feature>
<dbReference type="PANTHER" id="PTHR42829">
    <property type="entry name" value="NADH-UBIQUINONE OXIDOREDUCTASE CHAIN 5"/>
    <property type="match status" value="1"/>
</dbReference>
<evidence type="ECO:0000256" key="14">
    <source>
        <dbReference type="RuleBase" id="RU000320"/>
    </source>
</evidence>
<dbReference type="PRINTS" id="PR01435">
    <property type="entry name" value="NPOXDRDTASE5"/>
</dbReference>
<comment type="catalytic activity">
    <reaction evidence="13">
        <text>a ubiquinone + NADH + 5 H(+)(in) = a ubiquinol + NAD(+) + 4 H(+)(out)</text>
        <dbReference type="Rhea" id="RHEA:29091"/>
        <dbReference type="Rhea" id="RHEA-COMP:9565"/>
        <dbReference type="Rhea" id="RHEA-COMP:9566"/>
        <dbReference type="ChEBI" id="CHEBI:15378"/>
        <dbReference type="ChEBI" id="CHEBI:16389"/>
        <dbReference type="ChEBI" id="CHEBI:17976"/>
        <dbReference type="ChEBI" id="CHEBI:57540"/>
        <dbReference type="ChEBI" id="CHEBI:57945"/>
        <dbReference type="EC" id="7.1.1.2"/>
    </reaction>
</comment>
<accession>A0A1G7A551</accession>
<dbReference type="Pfam" id="PF00662">
    <property type="entry name" value="Proton_antipo_N"/>
    <property type="match status" value="1"/>
</dbReference>
<dbReference type="STRING" id="69960.SAMN05421720_103170"/>
<keyword evidence="21" id="KW-1185">Reference proteome</keyword>
<dbReference type="RefSeq" id="WP_092783720.1">
    <property type="nucleotide sequence ID" value="NZ_FNAP01000003.1"/>
</dbReference>
<feature type="transmembrane region" description="Helical" evidence="16">
    <location>
        <begin position="378"/>
        <end position="400"/>
    </location>
</feature>
<evidence type="ECO:0000256" key="6">
    <source>
        <dbReference type="ARBA" id="ARBA00022692"/>
    </source>
</evidence>
<evidence type="ECO:0000256" key="4">
    <source>
        <dbReference type="ARBA" id="ARBA00022448"/>
    </source>
</evidence>
<sequence length="698" mass="74999">MTVAAIFLPLLGAIVVGLFGRRLGDTLSQWLTCGAMGASALLAVPIFIDVALNGNAQTVPLLTFIDSGDLLVNWALKFDTLSAVMVLTVSCVSFLVHVYSIGYMHHDPGIPRFMAYLSLFTFFMYMLVTADNLVQLFFGWEGVGLASYLLIGFWYERPSANAAAIKAFVVNRVGDFGFALGIFGAFVLFGTISMDAMFAAAPEMAGASLTFLGAEVPALEIICVLLFLGAMGKSAQIGLHTWLPDAMEGPTPVSALIHAATMVTAGVFMVARMSPLFEYAPVAMAIVVVVGASTAFFAATIGCVQNDIKRVIAYSTCSQLGYMFFALGVGAYQAAIFHLMTHAFFKALLFLSAGSVIHAMSDEQDIRNMGGLWKHIKLTYLMMWIGSLALAGVPWFAGYYSKDMILEAAFAAGTGLGTMAFVLGIAAAFMTAFYSWRLLFLTFHGKPRANETVMAHVHESPAVMMVPLLGLAVGAVFSGMVAYTHFVGDKHPQFWGDSIAYNVQGQAQAGTMDGHAEAAPADESHAADDAHGDEAPAEEAHAAEVHAAAGHGDDAHHAGPDAGVLERAHHVPGIVKLAPLIVTAAGIFMAWVFYILTPTVPVRLARSFPGVHRFLLNKWYFDELYDWLFVRPMFALGRVLWKTGDGAIIDGLGPDGLAAVSRTVAARLRQFQTGYVYHYAFLMIIGVVVFVSWRLIGA</sequence>
<feature type="transmembrane region" description="Helical" evidence="16">
    <location>
        <begin position="80"/>
        <end position="101"/>
    </location>
</feature>
<dbReference type="GO" id="GO:0042773">
    <property type="term" value="P:ATP synthesis coupled electron transport"/>
    <property type="evidence" value="ECO:0007669"/>
    <property type="project" value="InterPro"/>
</dbReference>
<keyword evidence="6 14" id="KW-0812">Transmembrane</keyword>
<evidence type="ECO:0000256" key="12">
    <source>
        <dbReference type="ARBA" id="ARBA00023136"/>
    </source>
</evidence>
<dbReference type="Pfam" id="PF06455">
    <property type="entry name" value="NADH5_C"/>
    <property type="match status" value="1"/>
</dbReference>
<dbReference type="EMBL" id="FNAP01000003">
    <property type="protein sequence ID" value="SDE09677.1"/>
    <property type="molecule type" value="Genomic_DNA"/>
</dbReference>
<feature type="transmembrane region" description="Helical" evidence="16">
    <location>
        <begin position="176"/>
        <end position="201"/>
    </location>
</feature>
<evidence type="ECO:0000259" key="19">
    <source>
        <dbReference type="Pfam" id="PF06455"/>
    </source>
</evidence>
<dbReference type="Gene3D" id="1.20.5.2700">
    <property type="match status" value="1"/>
</dbReference>
<dbReference type="OrthoDB" id="9811798at2"/>
<evidence type="ECO:0000256" key="16">
    <source>
        <dbReference type="SAM" id="Phobius"/>
    </source>
</evidence>
<evidence type="ECO:0000256" key="3">
    <source>
        <dbReference type="ARBA" id="ARBA00021096"/>
    </source>
</evidence>
<dbReference type="GO" id="GO:0003954">
    <property type="term" value="F:NADH dehydrogenase activity"/>
    <property type="evidence" value="ECO:0007669"/>
    <property type="project" value="TreeGrafter"/>
</dbReference>
<dbReference type="PANTHER" id="PTHR42829:SF2">
    <property type="entry name" value="NADH-UBIQUINONE OXIDOREDUCTASE CHAIN 5"/>
    <property type="match status" value="1"/>
</dbReference>
<organism evidence="20 21">
    <name type="scientific">Rhodospira trueperi</name>
    <dbReference type="NCBI Taxonomy" id="69960"/>
    <lineage>
        <taxon>Bacteria</taxon>
        <taxon>Pseudomonadati</taxon>
        <taxon>Pseudomonadota</taxon>
        <taxon>Alphaproteobacteria</taxon>
        <taxon>Rhodospirillales</taxon>
        <taxon>Rhodospirillaceae</taxon>
        <taxon>Rhodospira</taxon>
    </lineage>
</organism>
<feature type="domain" description="NADH:quinone oxidoreductase/Mrp antiporter transmembrane" evidence="17">
    <location>
        <begin position="130"/>
        <end position="424"/>
    </location>
</feature>
<feature type="transmembrane region" description="Helical" evidence="16">
    <location>
        <begin position="136"/>
        <end position="155"/>
    </location>
</feature>
<feature type="transmembrane region" description="Helical" evidence="16">
    <location>
        <begin position="207"/>
        <end position="232"/>
    </location>
</feature>
<feature type="transmembrane region" description="Helical" evidence="16">
    <location>
        <begin position="577"/>
        <end position="596"/>
    </location>
</feature>
<keyword evidence="7" id="KW-1278">Translocase</keyword>
<evidence type="ECO:0000259" key="17">
    <source>
        <dbReference type="Pfam" id="PF00361"/>
    </source>
</evidence>
<evidence type="ECO:0000256" key="9">
    <source>
        <dbReference type="ARBA" id="ARBA00022989"/>
    </source>
</evidence>
<keyword evidence="5" id="KW-0679">Respiratory chain</keyword>
<protein>
    <recommendedName>
        <fullName evidence="3">NADH-ubiquinone oxidoreductase chain 5</fullName>
        <ecNumber evidence="2">7.1.1.2</ecNumber>
    </recommendedName>
</protein>
<feature type="transmembrane region" description="Helical" evidence="16">
    <location>
        <begin position="113"/>
        <end position="130"/>
    </location>
</feature>
<feature type="compositionally biased region" description="Basic and acidic residues" evidence="15">
    <location>
        <begin position="522"/>
        <end position="538"/>
    </location>
</feature>
<dbReference type="PRINTS" id="PR01434">
    <property type="entry name" value="NADHDHGNASE5"/>
</dbReference>
<evidence type="ECO:0000256" key="11">
    <source>
        <dbReference type="ARBA" id="ARBA00023075"/>
    </source>
</evidence>
<dbReference type="NCBIfam" id="TIGR01974">
    <property type="entry name" value="NDH_I_L"/>
    <property type="match status" value="1"/>
</dbReference>
<feature type="transmembrane region" description="Helical" evidence="16">
    <location>
        <begin position="253"/>
        <end position="273"/>
    </location>
</feature>
<feature type="transmembrane region" description="Helical" evidence="16">
    <location>
        <begin position="462"/>
        <end position="486"/>
    </location>
</feature>